<dbReference type="GO" id="GO:0006511">
    <property type="term" value="P:ubiquitin-dependent protein catabolic process"/>
    <property type="evidence" value="ECO:0007669"/>
    <property type="project" value="InterPro"/>
</dbReference>
<dbReference type="InterPro" id="IPR016159">
    <property type="entry name" value="Cullin_repeat-like_dom_sf"/>
</dbReference>
<evidence type="ECO:0000313" key="3">
    <source>
        <dbReference type="EMBL" id="KAJ7347585.1"/>
    </source>
</evidence>
<evidence type="ECO:0000256" key="1">
    <source>
        <dbReference type="ARBA" id="ARBA00006019"/>
    </source>
</evidence>
<feature type="domain" description="Cullin N-terminal" evidence="2">
    <location>
        <begin position="18"/>
        <end position="159"/>
    </location>
</feature>
<evidence type="ECO:0000313" key="4">
    <source>
        <dbReference type="Proteomes" id="UP001218218"/>
    </source>
</evidence>
<comment type="caution">
    <text evidence="3">The sequence shown here is derived from an EMBL/GenBank/DDBJ whole genome shotgun (WGS) entry which is preliminary data.</text>
</comment>
<proteinExistence type="inferred from homology"/>
<dbReference type="GO" id="GO:0031625">
    <property type="term" value="F:ubiquitin protein ligase binding"/>
    <property type="evidence" value="ECO:0007669"/>
    <property type="project" value="InterPro"/>
</dbReference>
<dbReference type="InterPro" id="IPR001373">
    <property type="entry name" value="Cullin_N"/>
</dbReference>
<accession>A0AAD7A1E6</accession>
<name>A0AAD7A1E6_9AGAR</name>
<dbReference type="Proteomes" id="UP001218218">
    <property type="component" value="Unassembled WGS sequence"/>
</dbReference>
<dbReference type="Pfam" id="PF00888">
    <property type="entry name" value="Cullin"/>
    <property type="match status" value="1"/>
</dbReference>
<dbReference type="SUPFAM" id="SSF74788">
    <property type="entry name" value="Cullin repeat-like"/>
    <property type="match status" value="1"/>
</dbReference>
<comment type="similarity">
    <text evidence="1">Belongs to the cullin family.</text>
</comment>
<dbReference type="Gene3D" id="1.20.1310.10">
    <property type="entry name" value="Cullin Repeats"/>
    <property type="match status" value="1"/>
</dbReference>
<dbReference type="EMBL" id="JARIHO010000019">
    <property type="protein sequence ID" value="KAJ7347585.1"/>
    <property type="molecule type" value="Genomic_DNA"/>
</dbReference>
<protein>
    <recommendedName>
        <fullName evidence="2">Cullin N-terminal domain-containing protein</fullName>
    </recommendedName>
</protein>
<evidence type="ECO:0000259" key="2">
    <source>
        <dbReference type="Pfam" id="PF00888"/>
    </source>
</evidence>
<gene>
    <name evidence="3" type="ORF">DFH08DRAFT_868297</name>
</gene>
<dbReference type="AlphaFoldDB" id="A0AAD7A1E6"/>
<sequence length="185" mass="20975">MSSKPATGSGARDVWVNDVEPTILQVFAGGEPISLETRIAVYTAVYNCMTKSNASSADFYVQIQSFFTEYTTRIATAAPADDSTLPEYYDAEWARFSPGVKFVNRLLDFTNRHYVKRVRDEGHLDILTVRNLAFKSWKNHVFEALLLRLENSNTVEKARLERIRTLFEAPELNQESLGNMHLSAC</sequence>
<organism evidence="3 4">
    <name type="scientific">Mycena albidolilacea</name>
    <dbReference type="NCBI Taxonomy" id="1033008"/>
    <lineage>
        <taxon>Eukaryota</taxon>
        <taxon>Fungi</taxon>
        <taxon>Dikarya</taxon>
        <taxon>Basidiomycota</taxon>
        <taxon>Agaricomycotina</taxon>
        <taxon>Agaricomycetes</taxon>
        <taxon>Agaricomycetidae</taxon>
        <taxon>Agaricales</taxon>
        <taxon>Marasmiineae</taxon>
        <taxon>Mycenaceae</taxon>
        <taxon>Mycena</taxon>
    </lineage>
</organism>
<keyword evidence="4" id="KW-1185">Reference proteome</keyword>
<reference evidence="3" key="1">
    <citation type="submission" date="2023-03" db="EMBL/GenBank/DDBJ databases">
        <title>Massive genome expansion in bonnet fungi (Mycena s.s.) driven by repeated elements and novel gene families across ecological guilds.</title>
        <authorList>
            <consortium name="Lawrence Berkeley National Laboratory"/>
            <person name="Harder C.B."/>
            <person name="Miyauchi S."/>
            <person name="Viragh M."/>
            <person name="Kuo A."/>
            <person name="Thoen E."/>
            <person name="Andreopoulos B."/>
            <person name="Lu D."/>
            <person name="Skrede I."/>
            <person name="Drula E."/>
            <person name="Henrissat B."/>
            <person name="Morin E."/>
            <person name="Kohler A."/>
            <person name="Barry K."/>
            <person name="LaButti K."/>
            <person name="Morin E."/>
            <person name="Salamov A."/>
            <person name="Lipzen A."/>
            <person name="Mereny Z."/>
            <person name="Hegedus B."/>
            <person name="Baldrian P."/>
            <person name="Stursova M."/>
            <person name="Weitz H."/>
            <person name="Taylor A."/>
            <person name="Grigoriev I.V."/>
            <person name="Nagy L.G."/>
            <person name="Martin F."/>
            <person name="Kauserud H."/>
        </authorList>
    </citation>
    <scope>NUCLEOTIDE SEQUENCE</scope>
    <source>
        <strain evidence="3">CBHHK002</strain>
    </source>
</reference>